<name>A0ABS3JKV6_9BACT</name>
<dbReference type="InterPro" id="IPR000064">
    <property type="entry name" value="NLP_P60_dom"/>
</dbReference>
<dbReference type="Pfam" id="PF00877">
    <property type="entry name" value="NLPC_P60"/>
    <property type="match status" value="1"/>
</dbReference>
<dbReference type="PROSITE" id="PS51257">
    <property type="entry name" value="PROKAR_LIPOPROTEIN"/>
    <property type="match status" value="1"/>
</dbReference>
<reference evidence="8 9" key="1">
    <citation type="submission" date="2021-03" db="EMBL/GenBank/DDBJ databases">
        <title>Fibrella sp. HMF5405 genome sequencing and assembly.</title>
        <authorList>
            <person name="Kang H."/>
            <person name="Kim H."/>
            <person name="Bae S."/>
            <person name="Joh K."/>
        </authorList>
    </citation>
    <scope>NUCLEOTIDE SEQUENCE [LARGE SCALE GENOMIC DNA]</scope>
    <source>
        <strain evidence="8 9">HMF5405</strain>
    </source>
</reference>
<evidence type="ECO:0000313" key="9">
    <source>
        <dbReference type="Proteomes" id="UP000664628"/>
    </source>
</evidence>
<keyword evidence="4" id="KW-0788">Thiol protease</keyword>
<evidence type="ECO:0000256" key="2">
    <source>
        <dbReference type="ARBA" id="ARBA00022670"/>
    </source>
</evidence>
<comment type="caution">
    <text evidence="8">The sequence shown here is derived from an EMBL/GenBank/DDBJ whole genome shotgun (WGS) entry which is preliminary data.</text>
</comment>
<dbReference type="PANTHER" id="PTHR47053">
    <property type="entry name" value="MUREIN DD-ENDOPEPTIDASE MEPH-RELATED"/>
    <property type="match status" value="1"/>
</dbReference>
<dbReference type="SUPFAM" id="SSF54001">
    <property type="entry name" value="Cysteine proteinases"/>
    <property type="match status" value="1"/>
</dbReference>
<protein>
    <submittedName>
        <fullName evidence="8">C40 family peptidase</fullName>
    </submittedName>
</protein>
<evidence type="ECO:0000313" key="8">
    <source>
        <dbReference type="EMBL" id="MBO0950651.1"/>
    </source>
</evidence>
<keyword evidence="2" id="KW-0645">Protease</keyword>
<dbReference type="PANTHER" id="PTHR47053:SF1">
    <property type="entry name" value="MUREIN DD-ENDOPEPTIDASE MEPH-RELATED"/>
    <property type="match status" value="1"/>
</dbReference>
<dbReference type="Gene3D" id="3.90.1720.10">
    <property type="entry name" value="endopeptidase domain like (from Nostoc punctiforme)"/>
    <property type="match status" value="1"/>
</dbReference>
<dbReference type="InterPro" id="IPR038765">
    <property type="entry name" value="Papain-like_cys_pep_sf"/>
</dbReference>
<organism evidence="8 9">
    <name type="scientific">Fibrella forsythiae</name>
    <dbReference type="NCBI Taxonomy" id="2817061"/>
    <lineage>
        <taxon>Bacteria</taxon>
        <taxon>Pseudomonadati</taxon>
        <taxon>Bacteroidota</taxon>
        <taxon>Cytophagia</taxon>
        <taxon>Cytophagales</taxon>
        <taxon>Spirosomataceae</taxon>
        <taxon>Fibrella</taxon>
    </lineage>
</organism>
<gene>
    <name evidence="8" type="ORF">J2I46_18800</name>
</gene>
<evidence type="ECO:0000256" key="4">
    <source>
        <dbReference type="ARBA" id="ARBA00022807"/>
    </source>
</evidence>
<sequence>MQQTFPRLSAVLVGLTTSLFLFASCASTGPLLSSSSNRSATTKKTTTSRTASSKTAKPTSPLKTVDSKTYVSRYAREVISQARTYTGTPYRSGGNTYDGIDCSGLICSAFSAVGLKMPRISWQQSEVGYEVEVAEIKPGDLIFFVPDHGKAGYVSHAAIVTEVRSENDIRFIHASSSRGVREDNLYSNYFKGRFVKALRPF</sequence>
<evidence type="ECO:0000256" key="6">
    <source>
        <dbReference type="SAM" id="SignalP"/>
    </source>
</evidence>
<dbReference type="RefSeq" id="WP_207330610.1">
    <property type="nucleotide sequence ID" value="NZ_JAFMYW010000006.1"/>
</dbReference>
<feature type="chain" id="PRO_5046663485" evidence="6">
    <location>
        <begin position="24"/>
        <end position="201"/>
    </location>
</feature>
<dbReference type="Proteomes" id="UP000664628">
    <property type="component" value="Unassembled WGS sequence"/>
</dbReference>
<dbReference type="EMBL" id="JAFMYW010000006">
    <property type="protein sequence ID" value="MBO0950651.1"/>
    <property type="molecule type" value="Genomic_DNA"/>
</dbReference>
<evidence type="ECO:0000259" key="7">
    <source>
        <dbReference type="PROSITE" id="PS51935"/>
    </source>
</evidence>
<accession>A0ABS3JKV6</accession>
<keyword evidence="9" id="KW-1185">Reference proteome</keyword>
<comment type="similarity">
    <text evidence="1">Belongs to the peptidase C40 family.</text>
</comment>
<dbReference type="InterPro" id="IPR051202">
    <property type="entry name" value="Peptidase_C40"/>
</dbReference>
<feature type="domain" description="NlpC/P60" evidence="7">
    <location>
        <begin position="72"/>
        <end position="201"/>
    </location>
</feature>
<feature type="signal peptide" evidence="6">
    <location>
        <begin position="1"/>
        <end position="23"/>
    </location>
</feature>
<feature type="region of interest" description="Disordered" evidence="5">
    <location>
        <begin position="30"/>
        <end position="64"/>
    </location>
</feature>
<evidence type="ECO:0000256" key="3">
    <source>
        <dbReference type="ARBA" id="ARBA00022801"/>
    </source>
</evidence>
<keyword evidence="6" id="KW-0732">Signal</keyword>
<dbReference type="PROSITE" id="PS51935">
    <property type="entry name" value="NLPC_P60"/>
    <property type="match status" value="1"/>
</dbReference>
<evidence type="ECO:0000256" key="1">
    <source>
        <dbReference type="ARBA" id="ARBA00007074"/>
    </source>
</evidence>
<evidence type="ECO:0000256" key="5">
    <source>
        <dbReference type="SAM" id="MobiDB-lite"/>
    </source>
</evidence>
<keyword evidence="3" id="KW-0378">Hydrolase</keyword>
<proteinExistence type="inferred from homology"/>
<feature type="compositionally biased region" description="Low complexity" evidence="5">
    <location>
        <begin position="30"/>
        <end position="60"/>
    </location>
</feature>